<evidence type="ECO:0000256" key="7">
    <source>
        <dbReference type="ARBA" id="ARBA00022989"/>
    </source>
</evidence>
<dbReference type="EMBL" id="JBHULM010000007">
    <property type="protein sequence ID" value="MFD2541467.1"/>
    <property type="molecule type" value="Genomic_DNA"/>
</dbReference>
<evidence type="ECO:0000256" key="9">
    <source>
        <dbReference type="ARBA" id="ARBA00023251"/>
    </source>
</evidence>
<dbReference type="RefSeq" id="WP_379901204.1">
    <property type="nucleotide sequence ID" value="NZ_JBHULM010000007.1"/>
</dbReference>
<keyword evidence="12" id="KW-1185">Reference proteome</keyword>
<dbReference type="PANTHER" id="PTHR43823:SF3">
    <property type="entry name" value="MULTIDRUG EXPORT PROTEIN MEPA"/>
    <property type="match status" value="1"/>
</dbReference>
<evidence type="ECO:0000256" key="8">
    <source>
        <dbReference type="ARBA" id="ARBA00023136"/>
    </source>
</evidence>
<comment type="subcellular location">
    <subcellularLocation>
        <location evidence="1">Cell membrane</location>
        <topology evidence="1">Multi-pass membrane protein</topology>
    </subcellularLocation>
</comment>
<feature type="transmembrane region" description="Helical" evidence="10">
    <location>
        <begin position="418"/>
        <end position="437"/>
    </location>
</feature>
<feature type="transmembrane region" description="Helical" evidence="10">
    <location>
        <begin position="164"/>
        <end position="184"/>
    </location>
</feature>
<proteinExistence type="inferred from homology"/>
<name>A0ABW5K0M4_9FLAO</name>
<feature type="transmembrane region" description="Helical" evidence="10">
    <location>
        <begin position="196"/>
        <end position="215"/>
    </location>
</feature>
<evidence type="ECO:0000256" key="1">
    <source>
        <dbReference type="ARBA" id="ARBA00004651"/>
    </source>
</evidence>
<keyword evidence="7 10" id="KW-1133">Transmembrane helix</keyword>
<evidence type="ECO:0000256" key="5">
    <source>
        <dbReference type="ARBA" id="ARBA00022475"/>
    </source>
</evidence>
<evidence type="ECO:0000313" key="11">
    <source>
        <dbReference type="EMBL" id="MFD2541467.1"/>
    </source>
</evidence>
<evidence type="ECO:0000256" key="6">
    <source>
        <dbReference type="ARBA" id="ARBA00022692"/>
    </source>
</evidence>
<dbReference type="PANTHER" id="PTHR43823">
    <property type="entry name" value="SPORULATION PROTEIN YKVU"/>
    <property type="match status" value="1"/>
</dbReference>
<evidence type="ECO:0000313" key="12">
    <source>
        <dbReference type="Proteomes" id="UP001597467"/>
    </source>
</evidence>
<reference evidence="12" key="1">
    <citation type="journal article" date="2019" name="Int. J. Syst. Evol. Microbiol.">
        <title>The Global Catalogue of Microorganisms (GCM) 10K type strain sequencing project: providing services to taxonomists for standard genome sequencing and annotation.</title>
        <authorList>
            <consortium name="The Broad Institute Genomics Platform"/>
            <consortium name="The Broad Institute Genome Sequencing Center for Infectious Disease"/>
            <person name="Wu L."/>
            <person name="Ma J."/>
        </authorList>
    </citation>
    <scope>NUCLEOTIDE SEQUENCE [LARGE SCALE GENOMIC DNA]</scope>
    <source>
        <strain evidence="12">KCTC 42808</strain>
    </source>
</reference>
<keyword evidence="5" id="KW-1003">Cell membrane</keyword>
<keyword evidence="8 10" id="KW-0472">Membrane</keyword>
<evidence type="ECO:0000256" key="10">
    <source>
        <dbReference type="SAM" id="Phobius"/>
    </source>
</evidence>
<sequence>MSNLIHIFKNTILFLKPKKNEVSEKSVVTEEKYSLINDSIPKLLFAFVGPAVLGMLINALYNFVDRIFVGQYVGVEGLSAVTMVFPVTLFQFGLILLFGSGSGILIAKYLGESQPEKASTILGNVIACIFLVMLLFTGLGLIYYKPLLELFGASGTLLNLSAEYLLVIILGFPLSFFLALEFTCRAEGNPTFPAKLLVLSCVINLCLDYVFMKIFNLGIRGAALATIIAQATNAILLIRYYASGKSLVKLKWKQIRLQKSIIFPVLLVGLAPFLMDIAISFQNVFANSLLLNSGGTDGVAAMGILFGVNVFFMMIALGTGDAMQPIISFNYGANRFDRSRKTLELAVKIVSIVTVFGFFILEFFPTQITSVFIESNGNQNVFAITKNALQIFAISIPFYAVQIIITRYFQAIQKNKTAVFLALLRPIILFIPIAYLLNYNYGLTGIWIAFPISDSIAAIVSLLLVKKYTVNAQTQIKKSLSINST</sequence>
<dbReference type="NCBIfam" id="TIGR00797">
    <property type="entry name" value="matE"/>
    <property type="match status" value="1"/>
</dbReference>
<feature type="transmembrane region" description="Helical" evidence="10">
    <location>
        <begin position="261"/>
        <end position="279"/>
    </location>
</feature>
<feature type="transmembrane region" description="Helical" evidence="10">
    <location>
        <begin position="345"/>
        <end position="368"/>
    </location>
</feature>
<dbReference type="InterPro" id="IPR045070">
    <property type="entry name" value="MATE_MepA-like"/>
</dbReference>
<accession>A0ABW5K0M4</accession>
<comment type="similarity">
    <text evidence="2">Belongs to the multi antimicrobial extrusion (MATE) (TC 2.A.66.1) family. MepA subfamily.</text>
</comment>
<dbReference type="InterPro" id="IPR051327">
    <property type="entry name" value="MATE_MepA_subfamily"/>
</dbReference>
<organism evidence="11 12">
    <name type="scientific">Lacinutrix gracilariae</name>
    <dbReference type="NCBI Taxonomy" id="1747198"/>
    <lineage>
        <taxon>Bacteria</taxon>
        <taxon>Pseudomonadati</taxon>
        <taxon>Bacteroidota</taxon>
        <taxon>Flavobacteriia</taxon>
        <taxon>Flavobacteriales</taxon>
        <taxon>Flavobacteriaceae</taxon>
        <taxon>Lacinutrix</taxon>
    </lineage>
</organism>
<feature type="transmembrane region" description="Helical" evidence="10">
    <location>
        <begin position="121"/>
        <end position="144"/>
    </location>
</feature>
<feature type="transmembrane region" description="Helical" evidence="10">
    <location>
        <begin position="443"/>
        <end position="465"/>
    </location>
</feature>
<dbReference type="PIRSF" id="PIRSF006603">
    <property type="entry name" value="DinF"/>
    <property type="match status" value="1"/>
</dbReference>
<dbReference type="InterPro" id="IPR048279">
    <property type="entry name" value="MdtK-like"/>
</dbReference>
<comment type="caution">
    <text evidence="11">The sequence shown here is derived from an EMBL/GenBank/DDBJ whole genome shotgun (WGS) entry which is preliminary data.</text>
</comment>
<feature type="transmembrane region" description="Helical" evidence="10">
    <location>
        <begin position="221"/>
        <end position="241"/>
    </location>
</feature>
<evidence type="ECO:0000256" key="4">
    <source>
        <dbReference type="ARBA" id="ARBA00022448"/>
    </source>
</evidence>
<feature type="transmembrane region" description="Helical" evidence="10">
    <location>
        <begin position="299"/>
        <end position="318"/>
    </location>
</feature>
<keyword evidence="4" id="KW-0813">Transport</keyword>
<dbReference type="Proteomes" id="UP001597467">
    <property type="component" value="Unassembled WGS sequence"/>
</dbReference>
<protein>
    <recommendedName>
        <fullName evidence="3">Multidrug export protein MepA</fullName>
    </recommendedName>
</protein>
<dbReference type="InterPro" id="IPR002528">
    <property type="entry name" value="MATE_fam"/>
</dbReference>
<dbReference type="CDD" id="cd13143">
    <property type="entry name" value="MATE_MepA_like"/>
    <property type="match status" value="1"/>
</dbReference>
<keyword evidence="6 10" id="KW-0812">Transmembrane</keyword>
<dbReference type="Pfam" id="PF01554">
    <property type="entry name" value="MatE"/>
    <property type="match status" value="2"/>
</dbReference>
<feature type="transmembrane region" description="Helical" evidence="10">
    <location>
        <begin position="388"/>
        <end position="406"/>
    </location>
</feature>
<evidence type="ECO:0000256" key="2">
    <source>
        <dbReference type="ARBA" id="ARBA00008417"/>
    </source>
</evidence>
<gene>
    <name evidence="11" type="ORF">ACFSSB_03985</name>
</gene>
<feature type="transmembrane region" description="Helical" evidence="10">
    <location>
        <begin position="84"/>
        <end position="109"/>
    </location>
</feature>
<feature type="transmembrane region" description="Helical" evidence="10">
    <location>
        <begin position="43"/>
        <end position="64"/>
    </location>
</feature>
<keyword evidence="9" id="KW-0046">Antibiotic resistance</keyword>
<evidence type="ECO:0000256" key="3">
    <source>
        <dbReference type="ARBA" id="ARBA00022106"/>
    </source>
</evidence>